<keyword evidence="4" id="KW-1185">Reference proteome</keyword>
<dbReference type="SUPFAM" id="SSF52402">
    <property type="entry name" value="Adenine nucleotide alpha hydrolases-like"/>
    <property type="match status" value="2"/>
</dbReference>
<organism evidence="3 4">
    <name type="scientific">Gordonia neofelifaecis NRRL B-59395</name>
    <dbReference type="NCBI Taxonomy" id="644548"/>
    <lineage>
        <taxon>Bacteria</taxon>
        <taxon>Bacillati</taxon>
        <taxon>Actinomycetota</taxon>
        <taxon>Actinomycetes</taxon>
        <taxon>Mycobacteriales</taxon>
        <taxon>Gordoniaceae</taxon>
        <taxon>Gordonia</taxon>
    </lineage>
</organism>
<dbReference type="EMBL" id="AEUD01000027">
    <property type="protein sequence ID" value="EGD53327.1"/>
    <property type="molecule type" value="Genomic_DNA"/>
</dbReference>
<dbReference type="InterPro" id="IPR006015">
    <property type="entry name" value="Universal_stress_UspA"/>
</dbReference>
<dbReference type="Proteomes" id="UP000035065">
    <property type="component" value="Unassembled WGS sequence"/>
</dbReference>
<comment type="similarity">
    <text evidence="1">Belongs to the universal stress protein A family.</text>
</comment>
<dbReference type="AlphaFoldDB" id="F1YPP8"/>
<dbReference type="InterPro" id="IPR014729">
    <property type="entry name" value="Rossmann-like_a/b/a_fold"/>
</dbReference>
<sequence>MTDIVMSELGVVSTKEVTMSDLNSPVVAAVDGSAGATDALRWAARAAARENRRLRIISVAEVVTGAYAPGAAMGLAMVRDAVRAEAQRAVDEALALTQELAPDVSAYGHVIEGAPSLVLRAVSSRAHLVVVGSRGLVGAKSLLLGSVSADLTAHANCPVVVVPGPPPRSGPVVVGLDGSPLSQQAATVAFQQADLLDEQLVAVYAYGGSPRGLLHHGGDRLIDDMRLDAEELVSEQLAGNVVDHPDVRVSRIAAVDTPARRILDVGRDAQLIVIGSRGRGGFQGLLLGSTSQAVVQVAPCPVIVVHDQV</sequence>
<accession>F1YPP8</accession>
<evidence type="ECO:0000313" key="3">
    <source>
        <dbReference type="EMBL" id="EGD53327.1"/>
    </source>
</evidence>
<gene>
    <name evidence="3" type="ORF">SCNU_19527</name>
</gene>
<dbReference type="Pfam" id="PF00582">
    <property type="entry name" value="Usp"/>
    <property type="match status" value="2"/>
</dbReference>
<proteinExistence type="inferred from homology"/>
<dbReference type="InterPro" id="IPR006016">
    <property type="entry name" value="UspA"/>
</dbReference>
<dbReference type="eggNOG" id="COG0589">
    <property type="taxonomic scope" value="Bacteria"/>
</dbReference>
<evidence type="ECO:0000259" key="2">
    <source>
        <dbReference type="Pfam" id="PF00582"/>
    </source>
</evidence>
<dbReference type="PRINTS" id="PR01438">
    <property type="entry name" value="UNVRSLSTRESS"/>
</dbReference>
<feature type="domain" description="UspA" evidence="2">
    <location>
        <begin position="25"/>
        <end position="163"/>
    </location>
</feature>
<dbReference type="STRING" id="644548.SCNU_19527"/>
<feature type="domain" description="UspA" evidence="2">
    <location>
        <begin position="171"/>
        <end position="306"/>
    </location>
</feature>
<evidence type="ECO:0000256" key="1">
    <source>
        <dbReference type="ARBA" id="ARBA00008791"/>
    </source>
</evidence>
<reference evidence="3 4" key="1">
    <citation type="journal article" date="2011" name="J. Bacteriol.">
        <title>Draft Genome Sequence of Gordonia neofelifaecis NRRL B-59395, a Cholesterol-Degrading Actinomycete.</title>
        <authorList>
            <person name="Ge F."/>
            <person name="Li W."/>
            <person name="Chen G."/>
            <person name="Liu Y."/>
            <person name="Zhang G."/>
            <person name="Yong B."/>
            <person name="Wang Q."/>
            <person name="Wang N."/>
            <person name="Huang Z."/>
            <person name="Li W."/>
            <person name="Wang J."/>
            <person name="Wu C."/>
            <person name="Xie Q."/>
            <person name="Liu G."/>
        </authorList>
    </citation>
    <scope>NUCLEOTIDE SEQUENCE [LARGE SCALE GENOMIC DNA]</scope>
    <source>
        <strain evidence="3 4">NRRL B-59395</strain>
    </source>
</reference>
<comment type="caution">
    <text evidence="3">The sequence shown here is derived from an EMBL/GenBank/DDBJ whole genome shotgun (WGS) entry which is preliminary data.</text>
</comment>
<protein>
    <submittedName>
        <fullName evidence="3">UspA domain-containing protein</fullName>
    </submittedName>
</protein>
<dbReference type="PANTHER" id="PTHR31964">
    <property type="entry name" value="ADENINE NUCLEOTIDE ALPHA HYDROLASES-LIKE SUPERFAMILY PROTEIN"/>
    <property type="match status" value="1"/>
</dbReference>
<dbReference type="Gene3D" id="3.40.50.620">
    <property type="entry name" value="HUPs"/>
    <property type="match status" value="2"/>
</dbReference>
<name>F1YPP8_9ACTN</name>
<dbReference type="PANTHER" id="PTHR31964:SF113">
    <property type="entry name" value="USPA DOMAIN-CONTAINING PROTEIN"/>
    <property type="match status" value="1"/>
</dbReference>
<evidence type="ECO:0000313" key="4">
    <source>
        <dbReference type="Proteomes" id="UP000035065"/>
    </source>
</evidence>